<dbReference type="GO" id="GO:0006914">
    <property type="term" value="P:autophagy"/>
    <property type="evidence" value="ECO:0007669"/>
    <property type="project" value="UniProtKB-KW"/>
</dbReference>
<organism evidence="6 7">
    <name type="scientific">Sus scrofa</name>
    <name type="common">Pig</name>
    <dbReference type="NCBI Taxonomy" id="9823"/>
    <lineage>
        <taxon>Eukaryota</taxon>
        <taxon>Metazoa</taxon>
        <taxon>Chordata</taxon>
        <taxon>Craniata</taxon>
        <taxon>Vertebrata</taxon>
        <taxon>Euteleostomi</taxon>
        <taxon>Mammalia</taxon>
        <taxon>Eutheria</taxon>
        <taxon>Laurasiatheria</taxon>
        <taxon>Artiodactyla</taxon>
        <taxon>Suina</taxon>
        <taxon>Suidae</taxon>
        <taxon>Sus</taxon>
    </lineage>
</organism>
<dbReference type="InterPro" id="IPR029071">
    <property type="entry name" value="Ubiquitin-like_domsf"/>
</dbReference>
<keyword evidence="3" id="KW-0472">Membrane</keyword>
<dbReference type="Ensembl" id="ENSSSCT00000038158.2">
    <property type="protein sequence ID" value="ENSSSCP00000077600.1"/>
    <property type="gene ID" value="ENSSSCG00000039172.2"/>
</dbReference>
<dbReference type="Proteomes" id="UP000008227">
    <property type="component" value="Chromosome 1"/>
</dbReference>
<dbReference type="SUPFAM" id="SSF54236">
    <property type="entry name" value="Ubiquitin-like"/>
    <property type="match status" value="1"/>
</dbReference>
<dbReference type="InterPro" id="IPR004241">
    <property type="entry name" value="Atg8-like"/>
</dbReference>
<reference evidence="6" key="3">
    <citation type="submission" date="2025-09" db="UniProtKB">
        <authorList>
            <consortium name="Ensembl"/>
        </authorList>
    </citation>
    <scope>IDENTIFICATION</scope>
</reference>
<evidence type="ECO:0000256" key="1">
    <source>
        <dbReference type="ARBA" id="ARBA00004370"/>
    </source>
</evidence>
<evidence type="ECO:0000256" key="5">
    <source>
        <dbReference type="RuleBase" id="RU004384"/>
    </source>
</evidence>
<dbReference type="AlphaFoldDB" id="A0A8W4FH12"/>
<comment type="subcellular location">
    <subcellularLocation>
        <location evidence="1">Membrane</location>
    </subcellularLocation>
</comment>
<dbReference type="Gene3D" id="3.10.20.90">
    <property type="entry name" value="Phosphatidylinositol 3-kinase Catalytic Subunit, Chain A, domain 1"/>
    <property type="match status" value="1"/>
</dbReference>
<keyword evidence="7" id="KW-1185">Reference proteome</keyword>
<name>A0A8W4FH12_PIG</name>
<reference evidence="6" key="2">
    <citation type="submission" date="2025-08" db="UniProtKB">
        <authorList>
            <consortium name="Ensembl"/>
        </authorList>
    </citation>
    <scope>IDENTIFICATION</scope>
</reference>
<reference evidence="6" key="1">
    <citation type="journal article" date="2020" name="Gigascience">
        <title>An improved pig reference genome sequence to enable pig genetics and genomics research.</title>
        <authorList>
            <person name="Warr A."/>
            <person name="Affara N."/>
            <person name="Aken B."/>
            <person name="Beiki H."/>
            <person name="Bickhart D.M."/>
            <person name="Billis K."/>
            <person name="Chow W."/>
            <person name="Eory L."/>
            <person name="Finlayson H.A."/>
            <person name="Flicek P."/>
            <person name="Giron C.G."/>
            <person name="Griffin D.K."/>
            <person name="Hall R."/>
            <person name="Hannum G."/>
            <person name="Hourlier T."/>
            <person name="Howe K."/>
            <person name="Hume D.A."/>
            <person name="Izuogu O."/>
            <person name="Kim K."/>
            <person name="Koren S."/>
            <person name="Liu H."/>
            <person name="Manchanda N."/>
            <person name="Martin F.J."/>
            <person name="Nonneman D.J."/>
            <person name="O'Connor R.E."/>
            <person name="Phillippy A.M."/>
            <person name="Rohrer G.A."/>
            <person name="Rosen B.D."/>
            <person name="Rund L.A."/>
            <person name="Sargent C.A."/>
            <person name="Schook L.B."/>
            <person name="Schroeder S.G."/>
            <person name="Schwartz A.S."/>
            <person name="Skinner B.M."/>
            <person name="Talbot R."/>
            <person name="Tseng E."/>
            <person name="Tuggle C.K."/>
            <person name="Watson M."/>
            <person name="Smith T.P.L."/>
            <person name="Archibald A.L."/>
        </authorList>
    </citation>
    <scope>NUCLEOTIDE SEQUENCE [LARGE SCALE GENOMIC DNA]</scope>
    <source>
        <strain evidence="6">Duroc</strain>
    </source>
</reference>
<evidence type="ECO:0000313" key="7">
    <source>
        <dbReference type="Proteomes" id="UP000008227"/>
    </source>
</evidence>
<dbReference type="Pfam" id="PF02991">
    <property type="entry name" value="ATG8"/>
    <property type="match status" value="1"/>
</dbReference>
<keyword evidence="5" id="KW-0072">Autophagy</keyword>
<dbReference type="GO" id="GO:0016020">
    <property type="term" value="C:membrane"/>
    <property type="evidence" value="ECO:0007669"/>
    <property type="project" value="UniProtKB-SubCell"/>
</dbReference>
<dbReference type="PANTHER" id="PTHR10969">
    <property type="entry name" value="MICROTUBULE-ASSOCIATED PROTEINS 1A/1B LIGHT CHAIN 3-RELATED"/>
    <property type="match status" value="1"/>
</dbReference>
<accession>A0A8W4FH12</accession>
<sequence>MPPEKTFKQRPAFEQRVEDVLLIQEQHPTKILVIVELYKGEKLLLVLDKTEFLVPDHVNMSEIIRIIRRPYMNGQSMVSVSTLICEVYDSEKAEDGFLYVVYASQETFRMKLSV</sequence>
<proteinExistence type="inferred from homology"/>
<evidence type="ECO:0000313" key="6">
    <source>
        <dbReference type="Ensembl" id="ENSSSCP00000077600.1"/>
    </source>
</evidence>
<keyword evidence="4" id="KW-0449">Lipoprotein</keyword>
<evidence type="ECO:0000256" key="3">
    <source>
        <dbReference type="ARBA" id="ARBA00023136"/>
    </source>
</evidence>
<comment type="similarity">
    <text evidence="2 5">Belongs to the ATG8 family.</text>
</comment>
<evidence type="ECO:0000256" key="2">
    <source>
        <dbReference type="ARBA" id="ARBA00007293"/>
    </source>
</evidence>
<protein>
    <submittedName>
        <fullName evidence="6">Uncharacterized protein</fullName>
    </submittedName>
</protein>
<dbReference type="GeneTree" id="ENSGT00940000154158"/>
<evidence type="ECO:0000256" key="4">
    <source>
        <dbReference type="ARBA" id="ARBA00023288"/>
    </source>
</evidence>